<feature type="chain" id="PRO_5037363936" evidence="4">
    <location>
        <begin position="18"/>
        <end position="185"/>
    </location>
</feature>
<dbReference type="Pfam" id="PF13639">
    <property type="entry name" value="zf-RING_2"/>
    <property type="match status" value="1"/>
</dbReference>
<dbReference type="InterPro" id="IPR045899">
    <property type="entry name" value="ATL71-like"/>
</dbReference>
<keyword evidence="1 3" id="KW-0479">Metal-binding</keyword>
<keyword evidence="1 3" id="KW-0863">Zinc-finger</keyword>
<evidence type="ECO:0000256" key="4">
    <source>
        <dbReference type="SAM" id="SignalP"/>
    </source>
</evidence>
<feature type="domain" description="RING-type" evidence="5">
    <location>
        <begin position="112"/>
        <end position="154"/>
    </location>
</feature>
<evidence type="ECO:0000256" key="2">
    <source>
        <dbReference type="ARBA" id="ARBA00022833"/>
    </source>
</evidence>
<evidence type="ECO:0000256" key="1">
    <source>
        <dbReference type="ARBA" id="ARBA00022771"/>
    </source>
</evidence>
<dbReference type="Proteomes" id="UP000887572">
    <property type="component" value="Unplaced"/>
</dbReference>
<protein>
    <submittedName>
        <fullName evidence="7">RING-type domain-containing protein</fullName>
    </submittedName>
</protein>
<dbReference type="InterPro" id="IPR013083">
    <property type="entry name" value="Znf_RING/FYVE/PHD"/>
</dbReference>
<reference evidence="7" key="1">
    <citation type="submission" date="2022-11" db="UniProtKB">
        <authorList>
            <consortium name="WormBaseParasite"/>
        </authorList>
    </citation>
    <scope>IDENTIFICATION</scope>
</reference>
<proteinExistence type="predicted"/>
<dbReference type="WBParaSite" id="Gr19_v10_g14151.t1">
    <property type="protein sequence ID" value="Gr19_v10_g14151.t1"/>
    <property type="gene ID" value="Gr19_v10_g14151"/>
</dbReference>
<keyword evidence="6" id="KW-1185">Reference proteome</keyword>
<dbReference type="SUPFAM" id="SSF57850">
    <property type="entry name" value="RING/U-box"/>
    <property type="match status" value="1"/>
</dbReference>
<organism evidence="6 7">
    <name type="scientific">Globodera rostochiensis</name>
    <name type="common">Golden nematode worm</name>
    <name type="synonym">Heterodera rostochiensis</name>
    <dbReference type="NCBI Taxonomy" id="31243"/>
    <lineage>
        <taxon>Eukaryota</taxon>
        <taxon>Metazoa</taxon>
        <taxon>Ecdysozoa</taxon>
        <taxon>Nematoda</taxon>
        <taxon>Chromadorea</taxon>
        <taxon>Rhabditida</taxon>
        <taxon>Tylenchina</taxon>
        <taxon>Tylenchomorpha</taxon>
        <taxon>Tylenchoidea</taxon>
        <taxon>Heteroderidae</taxon>
        <taxon>Heteroderinae</taxon>
        <taxon>Globodera</taxon>
    </lineage>
</organism>
<dbReference type="AlphaFoldDB" id="A0A914H612"/>
<sequence>MILLPFTVFIIFNYCEATTYPAAPCIAELQEANQIQHPRNVEAHLSQHVQSSQATNSQSSMNLTTHMDELADPNGEHSTLITTTTTNNAIMSGVLSEASNSSTTVDNDRSLCSICLEEYVAYDKLKVLRICKHNFHRACVDKWIAIMKQCPICRVVVDKHDLPHGAIKENAERQIEFMDLVYLLI</sequence>
<evidence type="ECO:0000313" key="7">
    <source>
        <dbReference type="WBParaSite" id="Gr19_v10_g14151.t1"/>
    </source>
</evidence>
<feature type="signal peptide" evidence="4">
    <location>
        <begin position="1"/>
        <end position="17"/>
    </location>
</feature>
<dbReference type="PANTHER" id="PTHR46719:SF7">
    <property type="entry name" value="RING-H2 FINGER PROTEIN ATL71-RELATED"/>
    <property type="match status" value="1"/>
</dbReference>
<keyword evidence="2" id="KW-0862">Zinc</keyword>
<dbReference type="PROSITE" id="PS50089">
    <property type="entry name" value="ZF_RING_2"/>
    <property type="match status" value="1"/>
</dbReference>
<dbReference type="SMART" id="SM00184">
    <property type="entry name" value="RING"/>
    <property type="match status" value="1"/>
</dbReference>
<dbReference type="PANTHER" id="PTHR46719">
    <property type="entry name" value="TRANSCRIPTION FACTOR C2H2 FAMILY-RELATED"/>
    <property type="match status" value="1"/>
</dbReference>
<name>A0A914H612_GLORO</name>
<dbReference type="GO" id="GO:0008270">
    <property type="term" value="F:zinc ion binding"/>
    <property type="evidence" value="ECO:0007669"/>
    <property type="project" value="UniProtKB-KW"/>
</dbReference>
<accession>A0A914H612</accession>
<dbReference type="Gene3D" id="3.30.40.10">
    <property type="entry name" value="Zinc/RING finger domain, C3HC4 (zinc finger)"/>
    <property type="match status" value="1"/>
</dbReference>
<evidence type="ECO:0000259" key="5">
    <source>
        <dbReference type="PROSITE" id="PS50089"/>
    </source>
</evidence>
<keyword evidence="4" id="KW-0732">Signal</keyword>
<evidence type="ECO:0000313" key="6">
    <source>
        <dbReference type="Proteomes" id="UP000887572"/>
    </source>
</evidence>
<dbReference type="InterPro" id="IPR001841">
    <property type="entry name" value="Znf_RING"/>
</dbReference>
<evidence type="ECO:0000256" key="3">
    <source>
        <dbReference type="PROSITE-ProRule" id="PRU00175"/>
    </source>
</evidence>